<keyword evidence="2" id="KW-0677">Repeat</keyword>
<evidence type="ECO:0000256" key="1">
    <source>
        <dbReference type="ARBA" id="ARBA00022658"/>
    </source>
</evidence>
<organism evidence="5 6">
    <name type="scientific">Salinispora arenicola</name>
    <dbReference type="NCBI Taxonomy" id="168697"/>
    <lineage>
        <taxon>Bacteria</taxon>
        <taxon>Bacillati</taxon>
        <taxon>Actinomycetota</taxon>
        <taxon>Actinomycetes</taxon>
        <taxon>Micromonosporales</taxon>
        <taxon>Micromonosporaceae</taxon>
        <taxon>Salinispora</taxon>
    </lineage>
</organism>
<dbReference type="PANTHER" id="PTHR45982:SF1">
    <property type="entry name" value="REGULATOR OF CHROMOSOME CONDENSATION"/>
    <property type="match status" value="1"/>
</dbReference>
<dbReference type="SUPFAM" id="SSF50985">
    <property type="entry name" value="RCC1/BLIP-II"/>
    <property type="match status" value="1"/>
</dbReference>
<feature type="domain" description="RCC1-like" evidence="4">
    <location>
        <begin position="76"/>
        <end position="430"/>
    </location>
</feature>
<dbReference type="GO" id="GO:0005737">
    <property type="term" value="C:cytoplasm"/>
    <property type="evidence" value="ECO:0007669"/>
    <property type="project" value="TreeGrafter"/>
</dbReference>
<accession>A0A542XRS9</accession>
<dbReference type="Gene3D" id="2.60.40.10">
    <property type="entry name" value="Immunoglobulins"/>
    <property type="match status" value="1"/>
</dbReference>
<feature type="domain" description="Bacterial Ig-like" evidence="3">
    <location>
        <begin position="443"/>
        <end position="526"/>
    </location>
</feature>
<evidence type="ECO:0000259" key="3">
    <source>
        <dbReference type="Pfam" id="PF16640"/>
    </source>
</evidence>
<dbReference type="EMBL" id="VFOL01000001">
    <property type="protein sequence ID" value="TQL38578.1"/>
    <property type="molecule type" value="Genomic_DNA"/>
</dbReference>
<dbReference type="Pfam" id="PF16640">
    <property type="entry name" value="Big_3_5"/>
    <property type="match status" value="1"/>
</dbReference>
<evidence type="ECO:0000256" key="2">
    <source>
        <dbReference type="ARBA" id="ARBA00022737"/>
    </source>
</evidence>
<dbReference type="PRINTS" id="PR00633">
    <property type="entry name" value="RCCNDNSATION"/>
</dbReference>
<keyword evidence="1" id="KW-0344">Guanine-nucleotide releasing factor</keyword>
<name>A0A542XRS9_SALAC</name>
<dbReference type="PROSITE" id="PS00626">
    <property type="entry name" value="RCC1_2"/>
    <property type="match status" value="4"/>
</dbReference>
<dbReference type="InterPro" id="IPR000408">
    <property type="entry name" value="Reg_chr_condens"/>
</dbReference>
<dbReference type="InterPro" id="IPR009091">
    <property type="entry name" value="RCC1/BLIP-II"/>
</dbReference>
<dbReference type="InterPro" id="IPR032109">
    <property type="entry name" value="Big_3_5"/>
</dbReference>
<dbReference type="GO" id="GO:0005975">
    <property type="term" value="P:carbohydrate metabolic process"/>
    <property type="evidence" value="ECO:0007669"/>
    <property type="project" value="UniProtKB-ARBA"/>
</dbReference>
<dbReference type="PROSITE" id="PS50012">
    <property type="entry name" value="RCC1_3"/>
    <property type="match status" value="7"/>
</dbReference>
<reference evidence="5 6" key="1">
    <citation type="submission" date="2019-06" db="EMBL/GenBank/DDBJ databases">
        <title>Sequencing the genomes of 1000 actinobacteria strains.</title>
        <authorList>
            <person name="Klenk H.-P."/>
        </authorList>
    </citation>
    <scope>NUCLEOTIDE SEQUENCE [LARGE SCALE GENOMIC DNA]</scope>
    <source>
        <strain evidence="5 6">DSM 44819</strain>
    </source>
</reference>
<proteinExistence type="predicted"/>
<evidence type="ECO:0000259" key="4">
    <source>
        <dbReference type="Pfam" id="PF25390"/>
    </source>
</evidence>
<dbReference type="InterPro" id="IPR013783">
    <property type="entry name" value="Ig-like_fold"/>
</dbReference>
<protein>
    <submittedName>
        <fullName evidence="5">Alpha-tubulin suppressor-like RCC1 family protein</fullName>
    </submittedName>
</protein>
<dbReference type="Proteomes" id="UP000315983">
    <property type="component" value="Unassembled WGS sequence"/>
</dbReference>
<dbReference type="GO" id="GO:0005085">
    <property type="term" value="F:guanyl-nucleotide exchange factor activity"/>
    <property type="evidence" value="ECO:0007669"/>
    <property type="project" value="TreeGrafter"/>
</dbReference>
<dbReference type="InterPro" id="IPR051553">
    <property type="entry name" value="Ran_GTPase-activating"/>
</dbReference>
<evidence type="ECO:0000313" key="5">
    <source>
        <dbReference type="EMBL" id="TQL38578.1"/>
    </source>
</evidence>
<evidence type="ECO:0000313" key="6">
    <source>
        <dbReference type="Proteomes" id="UP000315983"/>
    </source>
</evidence>
<dbReference type="PANTHER" id="PTHR45982">
    <property type="entry name" value="REGULATOR OF CHROMOSOME CONDENSATION"/>
    <property type="match status" value="1"/>
</dbReference>
<dbReference type="InterPro" id="IPR058923">
    <property type="entry name" value="RCC1-like_dom"/>
</dbReference>
<comment type="caution">
    <text evidence="5">The sequence shown here is derived from an EMBL/GenBank/DDBJ whole genome shotgun (WGS) entry which is preliminary data.</text>
</comment>
<dbReference type="Pfam" id="PF25390">
    <property type="entry name" value="WD40_RLD"/>
    <property type="match status" value="1"/>
</dbReference>
<sequence>MTIAPVQLAALVHSKVGAMRELGQRAVHGASARWARWAIAGWCLLTAVVAVTQAIAVSPTVAQNALPPSTAASNTILAWGDNQFGQLGDGTGADSGTPIPVSLPPGTTVTAIAAGNEHSLALTSTGTVLAWGRNRFGQLGDETNTSRVTPVTVSLPPNTTITDIAAGHSHSLAITSAGTALAWGGNGAGQLGDGTTTDSNKPVAVNLPSGTTVTAIAAGEGHSLAVTSAGTALGWGSNSLGQLGDGTTNDSTTPVAVSLSPGTTVTDIAASRSHSLAVTSAGTALAWGSNFHGQFGDGTNTSSNTPVTVSPPTGTAFTAVAAGEDHSLAVTSAGTALAAGDNLYGQLGDGTNTSSNTFVTVSLPPSTTITAIAVGRFHNLGVTATGTALAWGINIDGQLGDGTTTNRNTPQAVDLPVSTTVAGGFGHSLALAAPPTSTTTLQVTPPSPTADQEVTLTAAVTCTSETPTGTITFRTTTTALATEPLTTGATATHTTTLPAGTHTLTAGYTSTNTCPDSQSIPTSITIHPPADDPDLPITGPNLPTTIGTASLLIVTGAVLIQLAHRRRPTHHPR</sequence>
<gene>
    <name evidence="5" type="ORF">FB564_3780</name>
</gene>
<dbReference type="AlphaFoldDB" id="A0A542XRS9"/>
<dbReference type="Gene3D" id="2.130.10.30">
    <property type="entry name" value="Regulator of chromosome condensation 1/beta-lactamase-inhibitor protein II"/>
    <property type="match status" value="2"/>
</dbReference>